<evidence type="ECO:0000313" key="2">
    <source>
        <dbReference type="EMBL" id="KAK1134357.1"/>
    </source>
</evidence>
<sequence length="155" mass="16803">MIGSRGVVATWPAAVATCAWNKKSRRARSRKKQKQTSEWMEPEAEGGLSDGLERAGNAGCKFKTWCSAAKRGNSEPETQHPVVRAASQEILRSRSHASEGSSPWSNAGSQQQKKNTTKEKGARGRAGDVPLKDTIYCNTELRDKNAQTGGQGGRM</sequence>
<feature type="region of interest" description="Disordered" evidence="1">
    <location>
        <begin position="70"/>
        <end position="155"/>
    </location>
</feature>
<reference evidence="2" key="1">
    <citation type="submission" date="2021-10" db="EMBL/GenBank/DDBJ databases">
        <title>Melipona bicolor Genome sequencing and assembly.</title>
        <authorList>
            <person name="Araujo N.S."/>
            <person name="Arias M.C."/>
        </authorList>
    </citation>
    <scope>NUCLEOTIDE SEQUENCE</scope>
    <source>
        <strain evidence="2">USP_2M_L1-L4_2017</strain>
        <tissue evidence="2">Whole body</tissue>
    </source>
</reference>
<comment type="caution">
    <text evidence="2">The sequence shown here is derived from an EMBL/GenBank/DDBJ whole genome shotgun (WGS) entry which is preliminary data.</text>
</comment>
<evidence type="ECO:0000313" key="3">
    <source>
        <dbReference type="Proteomes" id="UP001177670"/>
    </source>
</evidence>
<name>A0AA40GB44_9HYME</name>
<feature type="compositionally biased region" description="Polar residues" evidence="1">
    <location>
        <begin position="98"/>
        <end position="114"/>
    </location>
</feature>
<dbReference type="AlphaFoldDB" id="A0AA40GB44"/>
<organism evidence="2 3">
    <name type="scientific">Melipona bicolor</name>
    <dbReference type="NCBI Taxonomy" id="60889"/>
    <lineage>
        <taxon>Eukaryota</taxon>
        <taxon>Metazoa</taxon>
        <taxon>Ecdysozoa</taxon>
        <taxon>Arthropoda</taxon>
        <taxon>Hexapoda</taxon>
        <taxon>Insecta</taxon>
        <taxon>Pterygota</taxon>
        <taxon>Neoptera</taxon>
        <taxon>Endopterygota</taxon>
        <taxon>Hymenoptera</taxon>
        <taxon>Apocrita</taxon>
        <taxon>Aculeata</taxon>
        <taxon>Apoidea</taxon>
        <taxon>Anthophila</taxon>
        <taxon>Apidae</taxon>
        <taxon>Melipona</taxon>
    </lineage>
</organism>
<dbReference type="Proteomes" id="UP001177670">
    <property type="component" value="Unassembled WGS sequence"/>
</dbReference>
<feature type="region of interest" description="Disordered" evidence="1">
    <location>
        <begin position="21"/>
        <end position="53"/>
    </location>
</feature>
<feature type="compositionally biased region" description="Basic and acidic residues" evidence="1">
    <location>
        <begin position="116"/>
        <end position="126"/>
    </location>
</feature>
<gene>
    <name evidence="2" type="ORF">K0M31_012127</name>
</gene>
<evidence type="ECO:0000256" key="1">
    <source>
        <dbReference type="SAM" id="MobiDB-lite"/>
    </source>
</evidence>
<accession>A0AA40GB44</accession>
<dbReference type="EMBL" id="JAHYIQ010000003">
    <property type="protein sequence ID" value="KAK1134357.1"/>
    <property type="molecule type" value="Genomic_DNA"/>
</dbReference>
<protein>
    <submittedName>
        <fullName evidence="2">Uncharacterized protein</fullName>
    </submittedName>
</protein>
<feature type="compositionally biased region" description="Basic residues" evidence="1">
    <location>
        <begin position="22"/>
        <end position="34"/>
    </location>
</feature>
<keyword evidence="3" id="KW-1185">Reference proteome</keyword>
<proteinExistence type="predicted"/>